<feature type="transmembrane region" description="Helical" evidence="5">
    <location>
        <begin position="317"/>
        <end position="337"/>
    </location>
</feature>
<feature type="transmembrane region" description="Helical" evidence="5">
    <location>
        <begin position="66"/>
        <end position="87"/>
    </location>
</feature>
<dbReference type="SUPFAM" id="SSF103473">
    <property type="entry name" value="MFS general substrate transporter"/>
    <property type="match status" value="1"/>
</dbReference>
<dbReference type="GO" id="GO:0005351">
    <property type="term" value="F:carbohydrate:proton symporter activity"/>
    <property type="evidence" value="ECO:0007669"/>
    <property type="project" value="TreeGrafter"/>
</dbReference>
<evidence type="ECO:0000256" key="2">
    <source>
        <dbReference type="ARBA" id="ARBA00022692"/>
    </source>
</evidence>
<dbReference type="PANTHER" id="PTHR48022">
    <property type="entry name" value="PLASTIDIC GLUCOSE TRANSPORTER 4"/>
    <property type="match status" value="1"/>
</dbReference>
<name>A0AAN9TJ90_9HEMI</name>
<reference evidence="6 7" key="1">
    <citation type="submission" date="2024-03" db="EMBL/GenBank/DDBJ databases">
        <title>Adaptation during the transition from Ophiocordyceps entomopathogen to insect associate is accompanied by gene loss and intensified selection.</title>
        <authorList>
            <person name="Ward C.M."/>
            <person name="Onetto C.A."/>
            <person name="Borneman A.R."/>
        </authorList>
    </citation>
    <scope>NUCLEOTIDE SEQUENCE [LARGE SCALE GENOMIC DNA]</scope>
    <source>
        <strain evidence="6">AWRI1</strain>
        <tissue evidence="6">Single Adult Female</tissue>
    </source>
</reference>
<feature type="transmembrane region" description="Helical" evidence="5">
    <location>
        <begin position="250"/>
        <end position="274"/>
    </location>
</feature>
<comment type="subcellular location">
    <subcellularLocation>
        <location evidence="1">Membrane</location>
        <topology evidence="1">Multi-pass membrane protein</topology>
    </subcellularLocation>
</comment>
<proteinExistence type="predicted"/>
<dbReference type="PANTHER" id="PTHR48022:SF2">
    <property type="entry name" value="PLASTIDIC GLUCOSE TRANSPORTER 4"/>
    <property type="match status" value="1"/>
</dbReference>
<keyword evidence="4 5" id="KW-0472">Membrane</keyword>
<keyword evidence="3 5" id="KW-1133">Transmembrane helix</keyword>
<dbReference type="Proteomes" id="UP001367676">
    <property type="component" value="Unassembled WGS sequence"/>
</dbReference>
<dbReference type="EMBL" id="JBBCAQ010000022">
    <property type="protein sequence ID" value="KAK7591294.1"/>
    <property type="molecule type" value="Genomic_DNA"/>
</dbReference>
<dbReference type="InterPro" id="IPR050360">
    <property type="entry name" value="MFS_Sugar_Transporters"/>
</dbReference>
<comment type="caution">
    <text evidence="6">The sequence shown here is derived from an EMBL/GenBank/DDBJ whole genome shotgun (WGS) entry which is preliminary data.</text>
</comment>
<dbReference type="InterPro" id="IPR005828">
    <property type="entry name" value="MFS_sugar_transport-like"/>
</dbReference>
<dbReference type="Pfam" id="PF00083">
    <property type="entry name" value="Sugar_tr"/>
    <property type="match status" value="1"/>
</dbReference>
<accession>A0AAN9TJ90</accession>
<feature type="transmembrane region" description="Helical" evidence="5">
    <location>
        <begin position="40"/>
        <end position="59"/>
    </location>
</feature>
<dbReference type="AlphaFoldDB" id="A0AAN9TJ90"/>
<protein>
    <recommendedName>
        <fullName evidence="8">Major facilitator superfamily (MFS) profile domain-containing protein</fullName>
    </recommendedName>
</protein>
<organism evidence="6 7">
    <name type="scientific">Parthenolecanium corni</name>
    <dbReference type="NCBI Taxonomy" id="536013"/>
    <lineage>
        <taxon>Eukaryota</taxon>
        <taxon>Metazoa</taxon>
        <taxon>Ecdysozoa</taxon>
        <taxon>Arthropoda</taxon>
        <taxon>Hexapoda</taxon>
        <taxon>Insecta</taxon>
        <taxon>Pterygota</taxon>
        <taxon>Neoptera</taxon>
        <taxon>Paraneoptera</taxon>
        <taxon>Hemiptera</taxon>
        <taxon>Sternorrhyncha</taxon>
        <taxon>Coccoidea</taxon>
        <taxon>Coccidae</taxon>
        <taxon>Parthenolecanium</taxon>
    </lineage>
</organism>
<sequence>MISRQPLAFLISRSVIGVATGGRATTILYTSEVARKNRRGTYVAFYGVLAVLGILLTYLTQYFLNIYGVGIITLIVSIFGCAGVMVLPESKYWYIINNRRERAKQSASWFDPSLTNDEIEKEFNKITEEIDNSKAIGGVIACLKQPHHFKQFVLATLLFIFRTGCGREPLAVYPTNFFSRLNLVYDPQIMAILQGCVDFFVSVLCTLVVDSFKRRTLLIANSSVCTISLVMIMIMQFFNDFVNKTVPWLPLIFIFGYTASVIAFLFPMVSLISCEVVSASNKHRNTIFNLSWLVNNIIRGIYTALFPTMINAFHVDVTLGVFLVSNILLMFLIKFWLVETSNKALHECVAEEKKPADLEMVTEVQLN</sequence>
<feature type="transmembrane region" description="Helical" evidence="5">
    <location>
        <begin position="286"/>
        <end position="305"/>
    </location>
</feature>
<evidence type="ECO:0008006" key="8">
    <source>
        <dbReference type="Google" id="ProtNLM"/>
    </source>
</evidence>
<evidence type="ECO:0000256" key="5">
    <source>
        <dbReference type="SAM" id="Phobius"/>
    </source>
</evidence>
<evidence type="ECO:0000256" key="3">
    <source>
        <dbReference type="ARBA" id="ARBA00022989"/>
    </source>
</evidence>
<dbReference type="Gene3D" id="1.20.1250.20">
    <property type="entry name" value="MFS general substrate transporter like domains"/>
    <property type="match status" value="1"/>
</dbReference>
<feature type="transmembrane region" description="Helical" evidence="5">
    <location>
        <begin position="216"/>
        <end position="238"/>
    </location>
</feature>
<evidence type="ECO:0000256" key="1">
    <source>
        <dbReference type="ARBA" id="ARBA00004141"/>
    </source>
</evidence>
<dbReference type="InterPro" id="IPR036259">
    <property type="entry name" value="MFS_trans_sf"/>
</dbReference>
<keyword evidence="7" id="KW-1185">Reference proteome</keyword>
<evidence type="ECO:0000313" key="6">
    <source>
        <dbReference type="EMBL" id="KAK7591294.1"/>
    </source>
</evidence>
<evidence type="ECO:0000256" key="4">
    <source>
        <dbReference type="ARBA" id="ARBA00023136"/>
    </source>
</evidence>
<evidence type="ECO:0000313" key="7">
    <source>
        <dbReference type="Proteomes" id="UP001367676"/>
    </source>
</evidence>
<keyword evidence="2 5" id="KW-0812">Transmembrane</keyword>
<gene>
    <name evidence="6" type="ORF">V9T40_002907</name>
</gene>
<dbReference type="GO" id="GO:0016020">
    <property type="term" value="C:membrane"/>
    <property type="evidence" value="ECO:0007669"/>
    <property type="project" value="UniProtKB-SubCell"/>
</dbReference>